<reference evidence="1" key="1">
    <citation type="submission" date="2022-10" db="EMBL/GenBank/DDBJ databases">
        <title>The complete genomes of actinobacterial strains from the NBC collection.</title>
        <authorList>
            <person name="Joergensen T.S."/>
            <person name="Alvarez Arevalo M."/>
            <person name="Sterndorff E.B."/>
            <person name="Faurdal D."/>
            <person name="Vuksanovic O."/>
            <person name="Mourched A.-S."/>
            <person name="Charusanti P."/>
            <person name="Shaw S."/>
            <person name="Blin K."/>
            <person name="Weber T."/>
        </authorList>
    </citation>
    <scope>NUCLEOTIDE SEQUENCE</scope>
    <source>
        <strain evidence="1">NBC 01771</strain>
    </source>
</reference>
<dbReference type="EMBL" id="CP109109">
    <property type="protein sequence ID" value="WSB98828.1"/>
    <property type="molecule type" value="Genomic_DNA"/>
</dbReference>
<keyword evidence="2" id="KW-1185">Reference proteome</keyword>
<proteinExistence type="predicted"/>
<organism evidence="1 2">
    <name type="scientific">Streptomyces scopuliridis</name>
    <dbReference type="NCBI Taxonomy" id="452529"/>
    <lineage>
        <taxon>Bacteria</taxon>
        <taxon>Bacillati</taxon>
        <taxon>Actinomycetota</taxon>
        <taxon>Actinomycetes</taxon>
        <taxon>Kitasatosporales</taxon>
        <taxon>Streptomycetaceae</taxon>
        <taxon>Streptomyces</taxon>
    </lineage>
</organism>
<protein>
    <submittedName>
        <fullName evidence="1">Sensor domain-containing protein</fullName>
    </submittedName>
</protein>
<dbReference type="Proteomes" id="UP001348369">
    <property type="component" value="Chromosome"/>
</dbReference>
<sequence length="404" mass="42553">MTHPSAAQPRPRLRELKFLAVGAGTGLVSWFVLTGLVLSVAPVVTLPLLPRTARAARRLAAFERRRTGEFLGTPIAPPQPLDGDDIGAVLTSPDMRRDVSWLTLQATLGALAGLVAVSAPAGAVQNVVIAALWPYLPEVTTTLNHPVESWGDATLALATAAAYGTVGALLIPTLARWYARISAVRLAPRRISLAERLAEVTATRAAALEAHGTELRRIERNLHDGTQNRLVAVVMHLGMVERALHRDPESALPMVLTAQNAATDALSELREVVRSIYPPVLIDRGLPGAVSALVSHCAIPATYEARDLPRAPAAVEAAAYFVVAEALTNAVKHSGARQITVVLHADDGLLTVEVTDDGQGGADETLGTGLLGIERRVAAFDGTTLLHSPRGGPTVLRAAIPLGV</sequence>
<evidence type="ECO:0000313" key="2">
    <source>
        <dbReference type="Proteomes" id="UP001348369"/>
    </source>
</evidence>
<gene>
    <name evidence="1" type="ORF">OG835_18615</name>
</gene>
<evidence type="ECO:0000313" key="1">
    <source>
        <dbReference type="EMBL" id="WSB98828.1"/>
    </source>
</evidence>
<name>A0ACD4ZKD8_9ACTN</name>
<accession>A0ACD4ZKD8</accession>